<organism evidence="1 2">
    <name type="scientific">Sodalis glossinidius (strain morsitans)</name>
    <dbReference type="NCBI Taxonomy" id="343509"/>
    <lineage>
        <taxon>Bacteria</taxon>
        <taxon>Pseudomonadati</taxon>
        <taxon>Pseudomonadota</taxon>
        <taxon>Gammaproteobacteria</taxon>
        <taxon>Enterobacterales</taxon>
        <taxon>Bruguierivoracaceae</taxon>
        <taxon>Sodalis</taxon>
    </lineage>
</organism>
<gene>
    <name evidence="1" type="ORF">SGGMMB4_02989</name>
</gene>
<evidence type="ECO:0000313" key="2">
    <source>
        <dbReference type="Proteomes" id="UP000245838"/>
    </source>
</evidence>
<evidence type="ECO:0000313" key="1">
    <source>
        <dbReference type="EMBL" id="CRL45343.1"/>
    </source>
</evidence>
<proteinExistence type="predicted"/>
<dbReference type="Proteomes" id="UP000245838">
    <property type="component" value="Chromosome sggmmb4_Chromosome"/>
</dbReference>
<dbReference type="AlphaFoldDB" id="A0A193QJR9"/>
<name>A0A193QJR9_SODGM</name>
<accession>A0A193QJR9</accession>
<protein>
    <submittedName>
        <fullName evidence="1">Uncharacterized protein</fullName>
    </submittedName>
</protein>
<reference evidence="1 2" key="1">
    <citation type="submission" date="2015-05" db="EMBL/GenBank/DDBJ databases">
        <authorList>
            <person name="Goodhead I."/>
        </authorList>
    </citation>
    <scope>NUCLEOTIDE SEQUENCE [LARGE SCALE GENOMIC DNA]</scope>
    <source>
        <strain evidence="2">morsitans</strain>
    </source>
</reference>
<dbReference type="EMBL" id="LN854557">
    <property type="protein sequence ID" value="CRL45343.1"/>
    <property type="molecule type" value="Genomic_DNA"/>
</dbReference>
<sequence length="85" mass="9793">MDAHYNCLRRRDRLLFDCNLMNEKIRLLKKDMQLKRNDWPPLDVVAYSSANGENTARASGSHHDNPAIHYPSAQVVIPSYPITEL</sequence>